<name>A0A917S0W0_9NOCA</name>
<evidence type="ECO:0000313" key="2">
    <source>
        <dbReference type="Proteomes" id="UP000638263"/>
    </source>
</evidence>
<reference evidence="1" key="1">
    <citation type="journal article" date="2014" name="Int. J. Syst. Evol. Microbiol.">
        <title>Complete genome sequence of Corynebacterium casei LMG S-19264T (=DSM 44701T), isolated from a smear-ripened cheese.</title>
        <authorList>
            <consortium name="US DOE Joint Genome Institute (JGI-PGF)"/>
            <person name="Walter F."/>
            <person name="Albersmeier A."/>
            <person name="Kalinowski J."/>
            <person name="Ruckert C."/>
        </authorList>
    </citation>
    <scope>NUCLEOTIDE SEQUENCE</scope>
    <source>
        <strain evidence="1">CGMCC 4.3508</strain>
    </source>
</reference>
<comment type="caution">
    <text evidence="1">The sequence shown here is derived from an EMBL/GenBank/DDBJ whole genome shotgun (WGS) entry which is preliminary data.</text>
</comment>
<gene>
    <name evidence="1" type="ORF">GCM10011588_72620</name>
</gene>
<organism evidence="1 2">
    <name type="scientific">Nocardia jinanensis</name>
    <dbReference type="NCBI Taxonomy" id="382504"/>
    <lineage>
        <taxon>Bacteria</taxon>
        <taxon>Bacillati</taxon>
        <taxon>Actinomycetota</taxon>
        <taxon>Actinomycetes</taxon>
        <taxon>Mycobacteriales</taxon>
        <taxon>Nocardiaceae</taxon>
        <taxon>Nocardia</taxon>
    </lineage>
</organism>
<keyword evidence="2" id="KW-1185">Reference proteome</keyword>
<sequence>MRLTRRVGSEGRGAVIAVHGAPARVWEPSQDEIGQAYIYLMVADPVMRFQPRQRATVGGAEVRT</sequence>
<accession>A0A917S0W0</accession>
<dbReference type="AlphaFoldDB" id="A0A917S0W0"/>
<protein>
    <submittedName>
        <fullName evidence="1">Uncharacterized protein</fullName>
    </submittedName>
</protein>
<reference evidence="1" key="2">
    <citation type="submission" date="2020-09" db="EMBL/GenBank/DDBJ databases">
        <authorList>
            <person name="Sun Q."/>
            <person name="Zhou Y."/>
        </authorList>
    </citation>
    <scope>NUCLEOTIDE SEQUENCE</scope>
    <source>
        <strain evidence="1">CGMCC 4.3508</strain>
    </source>
</reference>
<dbReference type="EMBL" id="BMMH01000049">
    <property type="protein sequence ID" value="GGL47228.1"/>
    <property type="molecule type" value="Genomic_DNA"/>
</dbReference>
<proteinExistence type="predicted"/>
<dbReference type="Proteomes" id="UP000638263">
    <property type="component" value="Unassembled WGS sequence"/>
</dbReference>
<evidence type="ECO:0000313" key="1">
    <source>
        <dbReference type="EMBL" id="GGL47228.1"/>
    </source>
</evidence>